<evidence type="ECO:0000313" key="3">
    <source>
        <dbReference type="Proteomes" id="UP001497482"/>
    </source>
</evidence>
<reference evidence="2 3" key="1">
    <citation type="submission" date="2024-04" db="EMBL/GenBank/DDBJ databases">
        <authorList>
            <person name="Waldvogel A.-M."/>
            <person name="Schoenle A."/>
        </authorList>
    </citation>
    <scope>NUCLEOTIDE SEQUENCE [LARGE SCALE GENOMIC DNA]</scope>
</reference>
<proteinExistence type="predicted"/>
<organism evidence="2 3">
    <name type="scientific">Knipowitschia caucasica</name>
    <name type="common">Caucasian dwarf goby</name>
    <name type="synonym">Pomatoschistus caucasicus</name>
    <dbReference type="NCBI Taxonomy" id="637954"/>
    <lineage>
        <taxon>Eukaryota</taxon>
        <taxon>Metazoa</taxon>
        <taxon>Chordata</taxon>
        <taxon>Craniata</taxon>
        <taxon>Vertebrata</taxon>
        <taxon>Euteleostomi</taxon>
        <taxon>Actinopterygii</taxon>
        <taxon>Neopterygii</taxon>
        <taxon>Teleostei</taxon>
        <taxon>Neoteleostei</taxon>
        <taxon>Acanthomorphata</taxon>
        <taxon>Gobiaria</taxon>
        <taxon>Gobiiformes</taxon>
        <taxon>Gobioidei</taxon>
        <taxon>Gobiidae</taxon>
        <taxon>Gobiinae</taxon>
        <taxon>Knipowitschia</taxon>
    </lineage>
</organism>
<dbReference type="AlphaFoldDB" id="A0AAV2M9M9"/>
<protein>
    <submittedName>
        <fullName evidence="2">Uncharacterized protein</fullName>
    </submittedName>
</protein>
<dbReference type="EMBL" id="OZ035828">
    <property type="protein sequence ID" value="CAL1609856.1"/>
    <property type="molecule type" value="Genomic_DNA"/>
</dbReference>
<name>A0AAV2M9M9_KNICA</name>
<accession>A0AAV2M9M9</accession>
<evidence type="ECO:0000256" key="1">
    <source>
        <dbReference type="SAM" id="MobiDB-lite"/>
    </source>
</evidence>
<sequence>MARLKFVVHGKRKLSMGLQQFLPLIPSSQSDANFIPVSSPSDITITCFSGTFRLLLMYSAINSSRGGKRGGREEERGGVNFIFIHEPSLCSPTYAHGTCTHNTRGPESDETRLGSAPRTAPG</sequence>
<keyword evidence="3" id="KW-1185">Reference proteome</keyword>
<gene>
    <name evidence="2" type="ORF">KC01_LOCUS36539</name>
</gene>
<feature type="region of interest" description="Disordered" evidence="1">
    <location>
        <begin position="95"/>
        <end position="122"/>
    </location>
</feature>
<evidence type="ECO:0000313" key="2">
    <source>
        <dbReference type="EMBL" id="CAL1609856.1"/>
    </source>
</evidence>
<dbReference type="Proteomes" id="UP001497482">
    <property type="component" value="Chromosome 6"/>
</dbReference>